<reference evidence="1 2" key="1">
    <citation type="journal article" date="2015" name="Int. J. Syst. Evol. Microbiol.">
        <title>Flavisolibacter ginsenosidimutans sp. nov., with ginsenoside-converting activity isolated from soil used for cultivating ginseng.</title>
        <authorList>
            <person name="Zhao Y."/>
            <person name="Liu Q."/>
            <person name="Kang M.S."/>
            <person name="Jin F."/>
            <person name="Yu H."/>
            <person name="Im W.T."/>
        </authorList>
    </citation>
    <scope>NUCLEOTIDE SEQUENCE [LARGE SCALE GENOMIC DNA]</scope>
    <source>
        <strain evidence="1 2">Gsoil 636</strain>
    </source>
</reference>
<keyword evidence="2" id="KW-1185">Reference proteome</keyword>
<dbReference type="RefSeq" id="WP_146784907.1">
    <property type="nucleotide sequence ID" value="NZ_BAABIO010000004.1"/>
</dbReference>
<evidence type="ECO:0000313" key="2">
    <source>
        <dbReference type="Proteomes" id="UP000321204"/>
    </source>
</evidence>
<dbReference type="KEGG" id="fgg:FSB75_07275"/>
<protein>
    <submittedName>
        <fullName evidence="1">Uncharacterized protein</fullName>
    </submittedName>
</protein>
<gene>
    <name evidence="1" type="ORF">FSB75_07275</name>
</gene>
<proteinExistence type="predicted"/>
<dbReference type="EMBL" id="CP042433">
    <property type="protein sequence ID" value="QEC55701.1"/>
    <property type="molecule type" value="Genomic_DNA"/>
</dbReference>
<accession>A0A5B8UGB1</accession>
<dbReference type="AlphaFoldDB" id="A0A5B8UGB1"/>
<organism evidence="1 2">
    <name type="scientific">Flavisolibacter ginsenosidimutans</name>
    <dbReference type="NCBI Taxonomy" id="661481"/>
    <lineage>
        <taxon>Bacteria</taxon>
        <taxon>Pseudomonadati</taxon>
        <taxon>Bacteroidota</taxon>
        <taxon>Chitinophagia</taxon>
        <taxon>Chitinophagales</taxon>
        <taxon>Chitinophagaceae</taxon>
        <taxon>Flavisolibacter</taxon>
    </lineage>
</organism>
<sequence length="152" mass="17902">MLFQVMILTIGLAKQAILPNRKRKGNLLNVLFLLYIGVIESVRDFEHRNFKMADLLQNRLVRKGLMLVTFLLYFLTSFEQPAFSRALHHEPVQVECSYQSSSRRLSYRRCIKDHFVPVRLNAVKDFSFPINRSLKLAFASSKRYLQIRRLLI</sequence>
<evidence type="ECO:0000313" key="1">
    <source>
        <dbReference type="EMBL" id="QEC55701.1"/>
    </source>
</evidence>
<name>A0A5B8UGB1_9BACT</name>
<dbReference type="Proteomes" id="UP000321204">
    <property type="component" value="Chromosome"/>
</dbReference>